<dbReference type="Proteomes" id="UP001596052">
    <property type="component" value="Unassembled WGS sequence"/>
</dbReference>
<name>A0ABW0KLX5_9BACT</name>
<proteinExistence type="predicted"/>
<comment type="caution">
    <text evidence="1">The sequence shown here is derived from an EMBL/GenBank/DDBJ whole genome shotgun (WGS) entry which is preliminary data.</text>
</comment>
<reference evidence="2" key="1">
    <citation type="journal article" date="2019" name="Int. J. Syst. Evol. Microbiol.">
        <title>The Global Catalogue of Microorganisms (GCM) 10K type strain sequencing project: providing services to taxonomists for standard genome sequencing and annotation.</title>
        <authorList>
            <consortium name="The Broad Institute Genomics Platform"/>
            <consortium name="The Broad Institute Genome Sequencing Center for Infectious Disease"/>
            <person name="Wu L."/>
            <person name="Ma J."/>
        </authorList>
    </citation>
    <scope>NUCLEOTIDE SEQUENCE [LARGE SCALE GENOMIC DNA]</scope>
    <source>
        <strain evidence="2">CGMCC 4.1469</strain>
    </source>
</reference>
<keyword evidence="2" id="KW-1185">Reference proteome</keyword>
<accession>A0ABW0KLX5</accession>
<evidence type="ECO:0000313" key="2">
    <source>
        <dbReference type="Proteomes" id="UP001596052"/>
    </source>
</evidence>
<dbReference type="EMBL" id="JBHSMQ010000002">
    <property type="protein sequence ID" value="MFC5454468.1"/>
    <property type="molecule type" value="Genomic_DNA"/>
</dbReference>
<evidence type="ECO:0000313" key="1">
    <source>
        <dbReference type="EMBL" id="MFC5454468.1"/>
    </source>
</evidence>
<gene>
    <name evidence="1" type="ORF">ACFQDI_06330</name>
</gene>
<organism evidence="1 2">
    <name type="scientific">Prosthecobacter fluviatilis</name>
    <dbReference type="NCBI Taxonomy" id="445931"/>
    <lineage>
        <taxon>Bacteria</taxon>
        <taxon>Pseudomonadati</taxon>
        <taxon>Verrucomicrobiota</taxon>
        <taxon>Verrucomicrobiia</taxon>
        <taxon>Verrucomicrobiales</taxon>
        <taxon>Verrucomicrobiaceae</taxon>
        <taxon>Prosthecobacter</taxon>
    </lineage>
</organism>
<sequence length="266" mass="29779">MIWRMAAVLAVVFWAVMSGLLVRDIYFPEASRFAVVPPRMVMDLFLRQSESFGCTLHLYHQQEKIGHANLQVNRRINPHHETVYDLIAHGAVEQVMPDEQMRTIMATWSLGCTLADAERWQNLAVKASFPQRDASMRLSWSETQPSPEVQVKQGERVVMNSQDVQMLMGMGAGQESALALLLLMGGGMPKTGTTPAAPEAMKLQAREGMMMLAGRQRKCFVLTLPVLGMHEVKMIFTEAGELARIDLQDDYVLLEPTIHGLQDAAR</sequence>
<dbReference type="RefSeq" id="WP_377164580.1">
    <property type="nucleotide sequence ID" value="NZ_JBHSMQ010000002.1"/>
</dbReference>
<protein>
    <submittedName>
        <fullName evidence="1">Uncharacterized protein</fullName>
    </submittedName>
</protein>